<evidence type="ECO:0000256" key="2">
    <source>
        <dbReference type="ARBA" id="ARBA00022454"/>
    </source>
</evidence>
<dbReference type="Pfam" id="PF08286">
    <property type="entry name" value="Spc24"/>
    <property type="match status" value="1"/>
</dbReference>
<evidence type="ECO:0000256" key="6">
    <source>
        <dbReference type="ARBA" id="ARBA00023054"/>
    </source>
</evidence>
<dbReference type="OrthoDB" id="3344830at2759"/>
<dbReference type="GO" id="GO:0051301">
    <property type="term" value="P:cell division"/>
    <property type="evidence" value="ECO:0007669"/>
    <property type="project" value="UniProtKB-UniRule"/>
</dbReference>
<keyword evidence="8 10" id="KW-0131">Cell cycle</keyword>
<dbReference type="GO" id="GO:0005634">
    <property type="term" value="C:nucleus"/>
    <property type="evidence" value="ECO:0007669"/>
    <property type="project" value="UniProtKB-SubCell"/>
</dbReference>
<dbReference type="GO" id="GO:0031262">
    <property type="term" value="C:Ndc80 complex"/>
    <property type="evidence" value="ECO:0007669"/>
    <property type="project" value="TreeGrafter"/>
</dbReference>
<dbReference type="RefSeq" id="XP_009542350.1">
    <property type="nucleotide sequence ID" value="XM_009544055.1"/>
</dbReference>
<comment type="similarity">
    <text evidence="1 10">Belongs to the SPC24 family.</text>
</comment>
<evidence type="ECO:0000256" key="1">
    <source>
        <dbReference type="ARBA" id="ARBA00007804"/>
    </source>
</evidence>
<dbReference type="HOGENOM" id="CLU_108108_1_0_1"/>
<dbReference type="GO" id="GO:0007059">
    <property type="term" value="P:chromosome segregation"/>
    <property type="evidence" value="ECO:0007669"/>
    <property type="project" value="TreeGrafter"/>
</dbReference>
<dbReference type="GO" id="GO:0008017">
    <property type="term" value="F:microtubule binding"/>
    <property type="evidence" value="ECO:0007669"/>
    <property type="project" value="TreeGrafter"/>
</dbReference>
<keyword evidence="6 11" id="KW-0175">Coiled coil</keyword>
<dbReference type="KEGG" id="hir:HETIRDRAFT_309730"/>
<dbReference type="InterPro" id="IPR038066">
    <property type="entry name" value="Spc24_Fungi_globular_sf"/>
</dbReference>
<comment type="function">
    <text evidence="10">Acts as a component of the essential kinetochore-associated NDC80 complex, which is required for chromosome segregation and spindle checkpoint activity.</text>
</comment>
<dbReference type="SUPFAM" id="SSF143026">
    <property type="entry name" value="Kinetochore globular domain"/>
    <property type="match status" value="1"/>
</dbReference>
<evidence type="ECO:0000313" key="12">
    <source>
        <dbReference type="EMBL" id="ETW85495.1"/>
    </source>
</evidence>
<accession>W4KJK3</accession>
<dbReference type="InterPro" id="IPR013252">
    <property type="entry name" value="Ndc80_Spc24"/>
</dbReference>
<dbReference type="STRING" id="747525.W4KJK3"/>
<protein>
    <recommendedName>
        <fullName evidence="10">Kinetochore protein Spc24</fullName>
    </recommendedName>
</protein>
<comment type="subcellular location">
    <subcellularLocation>
        <location evidence="10">Nucleus</location>
    </subcellularLocation>
    <subcellularLocation>
        <location evidence="10">Chromosome</location>
        <location evidence="10">Centromere</location>
        <location evidence="10">Kinetochore</location>
    </subcellularLocation>
</comment>
<keyword evidence="5 10" id="KW-0995">Kinetochore</keyword>
<keyword evidence="4 10" id="KW-0498">Mitosis</keyword>
<evidence type="ECO:0000256" key="5">
    <source>
        <dbReference type="ARBA" id="ARBA00022838"/>
    </source>
</evidence>
<dbReference type="Gene3D" id="3.30.160.430">
    <property type="match status" value="1"/>
</dbReference>
<dbReference type="PANTHER" id="PTHR22142:SF2">
    <property type="entry name" value="KINETOCHORE PROTEIN SPC24"/>
    <property type="match status" value="1"/>
</dbReference>
<dbReference type="EMBL" id="KI925455">
    <property type="protein sequence ID" value="ETW85495.1"/>
    <property type="molecule type" value="Genomic_DNA"/>
</dbReference>
<dbReference type="Proteomes" id="UP000030671">
    <property type="component" value="Unassembled WGS sequence"/>
</dbReference>
<dbReference type="eggNOG" id="ENOG502SGME">
    <property type="taxonomic scope" value="Eukaryota"/>
</dbReference>
<dbReference type="InParanoid" id="W4KJK3"/>
<keyword evidence="9 10" id="KW-0137">Centromere</keyword>
<evidence type="ECO:0000256" key="10">
    <source>
        <dbReference type="RuleBase" id="RU368011"/>
    </source>
</evidence>
<evidence type="ECO:0000256" key="7">
    <source>
        <dbReference type="ARBA" id="ARBA00023242"/>
    </source>
</evidence>
<evidence type="ECO:0000256" key="4">
    <source>
        <dbReference type="ARBA" id="ARBA00022776"/>
    </source>
</evidence>
<evidence type="ECO:0000313" key="13">
    <source>
        <dbReference type="Proteomes" id="UP000030671"/>
    </source>
</evidence>
<feature type="coiled-coil region" evidence="11">
    <location>
        <begin position="97"/>
        <end position="124"/>
    </location>
</feature>
<keyword evidence="7 10" id="KW-0539">Nucleus</keyword>
<dbReference type="AlphaFoldDB" id="W4KJK3"/>
<evidence type="ECO:0000256" key="11">
    <source>
        <dbReference type="SAM" id="Coils"/>
    </source>
</evidence>
<dbReference type="CDD" id="cd11565">
    <property type="entry name" value="RWD_Spc24"/>
    <property type="match status" value="1"/>
</dbReference>
<evidence type="ECO:0000256" key="3">
    <source>
        <dbReference type="ARBA" id="ARBA00022618"/>
    </source>
</evidence>
<name>W4KJK3_HETIT</name>
<reference evidence="12 13" key="1">
    <citation type="journal article" date="2012" name="New Phytol.">
        <title>Insight into trade-off between wood decay and parasitism from the genome of a fungal forest pathogen.</title>
        <authorList>
            <person name="Olson A."/>
            <person name="Aerts A."/>
            <person name="Asiegbu F."/>
            <person name="Belbahri L."/>
            <person name="Bouzid O."/>
            <person name="Broberg A."/>
            <person name="Canback B."/>
            <person name="Coutinho P.M."/>
            <person name="Cullen D."/>
            <person name="Dalman K."/>
            <person name="Deflorio G."/>
            <person name="van Diepen L.T."/>
            <person name="Dunand C."/>
            <person name="Duplessis S."/>
            <person name="Durling M."/>
            <person name="Gonthier P."/>
            <person name="Grimwood J."/>
            <person name="Fossdal C.G."/>
            <person name="Hansson D."/>
            <person name="Henrissat B."/>
            <person name="Hietala A."/>
            <person name="Himmelstrand K."/>
            <person name="Hoffmeister D."/>
            <person name="Hogberg N."/>
            <person name="James T.Y."/>
            <person name="Karlsson M."/>
            <person name="Kohler A."/>
            <person name="Kues U."/>
            <person name="Lee Y.H."/>
            <person name="Lin Y.C."/>
            <person name="Lind M."/>
            <person name="Lindquist E."/>
            <person name="Lombard V."/>
            <person name="Lucas S."/>
            <person name="Lunden K."/>
            <person name="Morin E."/>
            <person name="Murat C."/>
            <person name="Park J."/>
            <person name="Raffaello T."/>
            <person name="Rouze P."/>
            <person name="Salamov A."/>
            <person name="Schmutz J."/>
            <person name="Solheim H."/>
            <person name="Stahlberg J."/>
            <person name="Velez H."/>
            <person name="de Vries R.P."/>
            <person name="Wiebenga A."/>
            <person name="Woodward S."/>
            <person name="Yakovlev I."/>
            <person name="Garbelotto M."/>
            <person name="Martin F."/>
            <person name="Grigoriev I.V."/>
            <person name="Stenlid J."/>
        </authorList>
    </citation>
    <scope>NUCLEOTIDE SEQUENCE [LARGE SCALE GENOMIC DNA]</scope>
    <source>
        <strain evidence="12 13">TC 32-1</strain>
    </source>
</reference>
<organism evidence="12 13">
    <name type="scientific">Heterobasidion irregulare (strain TC 32-1)</name>
    <dbReference type="NCBI Taxonomy" id="747525"/>
    <lineage>
        <taxon>Eukaryota</taxon>
        <taxon>Fungi</taxon>
        <taxon>Dikarya</taxon>
        <taxon>Basidiomycota</taxon>
        <taxon>Agaricomycotina</taxon>
        <taxon>Agaricomycetes</taxon>
        <taxon>Russulales</taxon>
        <taxon>Bondarzewiaceae</taxon>
        <taxon>Heterobasidion</taxon>
        <taxon>Heterobasidion annosum species complex</taxon>
    </lineage>
</organism>
<comment type="subunit">
    <text evidence="10">Component of the NDC80 complex.</text>
</comment>
<keyword evidence="2 10" id="KW-0158">Chromosome</keyword>
<evidence type="ECO:0000256" key="8">
    <source>
        <dbReference type="ARBA" id="ARBA00023306"/>
    </source>
</evidence>
<evidence type="ECO:0000256" key="9">
    <source>
        <dbReference type="ARBA" id="ARBA00023328"/>
    </source>
</evidence>
<gene>
    <name evidence="12" type="ORF">HETIRDRAFT_309730</name>
</gene>
<keyword evidence="13" id="KW-1185">Reference proteome</keyword>
<proteinExistence type="inferred from homology"/>
<sequence length="193" mass="21285">MSIDIQEAIQGIRDMAPVIDPDEDYLTVAAMEEQMTKRSVQRKREYEDAHGKLKALSRILDAVRTSSTRPPSVPSAEIHAETVNELDASGLSLAKAINDAESAVSRKEAELARLKEEARALEKSDPAAEHDLDGTTLRLQIFRGLGFEPVLDKDGNIEKMLVESTSGDVHVVKDDEPRSDYETADLLWKLAAS</sequence>
<dbReference type="GeneID" id="20669704"/>
<dbReference type="PANTHER" id="PTHR22142">
    <property type="match status" value="1"/>
</dbReference>
<keyword evidence="3 10" id="KW-0132">Cell division</keyword>